<accession>A0A7I8VCJ5</accession>
<dbReference type="FunFam" id="3.30.160.60:FF:000452">
    <property type="entry name" value="Transcription factor Ovo-like 2"/>
    <property type="match status" value="1"/>
</dbReference>
<dbReference type="Proteomes" id="UP000549394">
    <property type="component" value="Unassembled WGS sequence"/>
</dbReference>
<dbReference type="Gene3D" id="3.30.160.60">
    <property type="entry name" value="Classic Zinc Finger"/>
    <property type="match status" value="2"/>
</dbReference>
<keyword evidence="3" id="KW-0677">Repeat</keyword>
<gene>
    <name evidence="9" type="ORF">DGYR_LOCUS2123</name>
</gene>
<dbReference type="OrthoDB" id="6508643at2759"/>
<reference evidence="9 10" key="1">
    <citation type="submission" date="2020-08" db="EMBL/GenBank/DDBJ databases">
        <authorList>
            <person name="Hejnol A."/>
        </authorList>
    </citation>
    <scope>NUCLEOTIDE SEQUENCE [LARGE SCALE GENOMIC DNA]</scope>
</reference>
<organism evidence="9 10">
    <name type="scientific">Dimorphilus gyrociliatus</name>
    <dbReference type="NCBI Taxonomy" id="2664684"/>
    <lineage>
        <taxon>Eukaryota</taxon>
        <taxon>Metazoa</taxon>
        <taxon>Spiralia</taxon>
        <taxon>Lophotrochozoa</taxon>
        <taxon>Annelida</taxon>
        <taxon>Polychaeta</taxon>
        <taxon>Polychaeta incertae sedis</taxon>
        <taxon>Dinophilidae</taxon>
        <taxon>Dimorphilus</taxon>
    </lineage>
</organism>
<dbReference type="PROSITE" id="PS50157">
    <property type="entry name" value="ZINC_FINGER_C2H2_2"/>
    <property type="match status" value="3"/>
</dbReference>
<evidence type="ECO:0000256" key="4">
    <source>
        <dbReference type="ARBA" id="ARBA00022771"/>
    </source>
</evidence>
<keyword evidence="10" id="KW-1185">Reference proteome</keyword>
<feature type="domain" description="C2H2-type" evidence="8">
    <location>
        <begin position="158"/>
        <end position="185"/>
    </location>
</feature>
<dbReference type="SUPFAM" id="SSF57667">
    <property type="entry name" value="beta-beta-alpha zinc fingers"/>
    <property type="match status" value="2"/>
</dbReference>
<comment type="subcellular location">
    <subcellularLocation>
        <location evidence="1">Nucleus</location>
    </subcellularLocation>
</comment>
<evidence type="ECO:0000256" key="1">
    <source>
        <dbReference type="ARBA" id="ARBA00004123"/>
    </source>
</evidence>
<dbReference type="SMART" id="SM00355">
    <property type="entry name" value="ZnF_C2H2"/>
    <property type="match status" value="4"/>
</dbReference>
<evidence type="ECO:0000256" key="7">
    <source>
        <dbReference type="PROSITE-ProRule" id="PRU00042"/>
    </source>
</evidence>
<dbReference type="InterPro" id="IPR036236">
    <property type="entry name" value="Znf_C2H2_sf"/>
</dbReference>
<proteinExistence type="predicted"/>
<dbReference type="AlphaFoldDB" id="A0A7I8VCJ5"/>
<sequence>MPKSFLIRKLISDEDVENPKKDSRKIERLAEAKIIKLHDDEIIGVGRVNEQRIQAEPAFSSLIYSSSTATVRNRQQLPFSPPIPPTVPPPATTIHPPPLVETVNGGYGIKNPLSKSVSLTELGEKLGDTYICRVCKKTFQLQRLLNRHLKCHSHVKRYLCTFCGKGFNDTFDLKRHTRTHTGVRPYKCELCERAFTQRCSLEAHLKKLHNVNFSFVYKQRRDKLYVCEECGFTSCEAEKHFEHVSRLHPYSASFRSMRLDRKTSGGSYC</sequence>
<keyword evidence="6" id="KW-0539">Nucleus</keyword>
<dbReference type="InterPro" id="IPR027756">
    <property type="entry name" value="Ovo-like"/>
</dbReference>
<dbReference type="GO" id="GO:0009913">
    <property type="term" value="P:epidermal cell differentiation"/>
    <property type="evidence" value="ECO:0007669"/>
    <property type="project" value="TreeGrafter"/>
</dbReference>
<evidence type="ECO:0000313" key="9">
    <source>
        <dbReference type="EMBL" id="CAD5113075.1"/>
    </source>
</evidence>
<evidence type="ECO:0000256" key="6">
    <source>
        <dbReference type="ARBA" id="ARBA00023242"/>
    </source>
</evidence>
<evidence type="ECO:0000256" key="2">
    <source>
        <dbReference type="ARBA" id="ARBA00022723"/>
    </source>
</evidence>
<dbReference type="EMBL" id="CAJFCJ010000003">
    <property type="protein sequence ID" value="CAD5113075.1"/>
    <property type="molecule type" value="Genomic_DNA"/>
</dbReference>
<evidence type="ECO:0000313" key="10">
    <source>
        <dbReference type="Proteomes" id="UP000549394"/>
    </source>
</evidence>
<dbReference type="GO" id="GO:0005634">
    <property type="term" value="C:nucleus"/>
    <property type="evidence" value="ECO:0007669"/>
    <property type="project" value="UniProtKB-SubCell"/>
</dbReference>
<feature type="domain" description="C2H2-type" evidence="8">
    <location>
        <begin position="130"/>
        <end position="157"/>
    </location>
</feature>
<dbReference type="FunFam" id="3.30.160.60:FF:000246">
    <property type="entry name" value="Transcription factor Ovo-like 2"/>
    <property type="match status" value="1"/>
</dbReference>
<dbReference type="GO" id="GO:0009887">
    <property type="term" value="P:animal organ morphogenesis"/>
    <property type="evidence" value="ECO:0007669"/>
    <property type="project" value="UniProtKB-ARBA"/>
</dbReference>
<comment type="caution">
    <text evidence="9">The sequence shown here is derived from an EMBL/GenBank/DDBJ whole genome shotgun (WGS) entry which is preliminary data.</text>
</comment>
<evidence type="ECO:0000259" key="8">
    <source>
        <dbReference type="PROSITE" id="PS50157"/>
    </source>
</evidence>
<protein>
    <submittedName>
        <fullName evidence="9">DgyrCDS2267</fullName>
    </submittedName>
</protein>
<dbReference type="GO" id="GO:0003006">
    <property type="term" value="P:developmental process involved in reproduction"/>
    <property type="evidence" value="ECO:0007669"/>
    <property type="project" value="UniProtKB-ARBA"/>
</dbReference>
<dbReference type="GO" id="GO:0000981">
    <property type="term" value="F:DNA-binding transcription factor activity, RNA polymerase II-specific"/>
    <property type="evidence" value="ECO:0007669"/>
    <property type="project" value="TreeGrafter"/>
</dbReference>
<keyword evidence="5" id="KW-0862">Zinc</keyword>
<keyword evidence="2" id="KW-0479">Metal-binding</keyword>
<evidence type="ECO:0000256" key="3">
    <source>
        <dbReference type="ARBA" id="ARBA00022737"/>
    </source>
</evidence>
<dbReference type="PANTHER" id="PTHR10032:SF271">
    <property type="entry name" value="RH12261P-RELATED"/>
    <property type="match status" value="1"/>
</dbReference>
<feature type="domain" description="C2H2-type" evidence="8">
    <location>
        <begin position="186"/>
        <end position="209"/>
    </location>
</feature>
<dbReference type="Pfam" id="PF00096">
    <property type="entry name" value="zf-C2H2"/>
    <property type="match status" value="2"/>
</dbReference>
<name>A0A7I8VCJ5_9ANNE</name>
<evidence type="ECO:0000256" key="5">
    <source>
        <dbReference type="ARBA" id="ARBA00022833"/>
    </source>
</evidence>
<dbReference type="PROSITE" id="PS00028">
    <property type="entry name" value="ZINC_FINGER_C2H2_1"/>
    <property type="match status" value="3"/>
</dbReference>
<dbReference type="PANTHER" id="PTHR10032">
    <property type="entry name" value="ZINC FINGER PROTEIN WITH KRAB AND SCAN DOMAINS"/>
    <property type="match status" value="1"/>
</dbReference>
<dbReference type="GO" id="GO:0048731">
    <property type="term" value="P:system development"/>
    <property type="evidence" value="ECO:0007669"/>
    <property type="project" value="UniProtKB-ARBA"/>
</dbReference>
<keyword evidence="4 7" id="KW-0863">Zinc-finger</keyword>
<dbReference type="GO" id="GO:0008270">
    <property type="term" value="F:zinc ion binding"/>
    <property type="evidence" value="ECO:0007669"/>
    <property type="project" value="UniProtKB-KW"/>
</dbReference>
<dbReference type="InterPro" id="IPR013087">
    <property type="entry name" value="Znf_C2H2_type"/>
</dbReference>
<dbReference type="GO" id="GO:0000978">
    <property type="term" value="F:RNA polymerase II cis-regulatory region sequence-specific DNA binding"/>
    <property type="evidence" value="ECO:0007669"/>
    <property type="project" value="TreeGrafter"/>
</dbReference>